<dbReference type="AlphaFoldDB" id="A0A4S8QEC9"/>
<name>A0A4S8QEC9_9ACTN</name>
<proteinExistence type="predicted"/>
<evidence type="ECO:0000313" key="3">
    <source>
        <dbReference type="EMBL" id="THV41265.1"/>
    </source>
</evidence>
<dbReference type="GO" id="GO:0003677">
    <property type="term" value="F:DNA binding"/>
    <property type="evidence" value="ECO:0007669"/>
    <property type="project" value="UniProtKB-KW"/>
</dbReference>
<dbReference type="OrthoDB" id="501880at2"/>
<sequence length="468" mass="52533">MKVTRIAYSDCINQSKYMHLSTQALRLGAVRARVWREFGSIRGVGMRDRHVRDRWMKDGTAATFGVLANAWKETVRDAMADIASTREGAKLKARKAIHRHTRDEAVRKRLYIALKYDRWPADPYLRRVMRRYMGRGRSRVSNQIIVRADNYKTFTLSDSGNVWLAVPGLERHKTVKIPLNTTVAPTGTLRLILRSGRIEVHYAIDAAAMKSSKRPCGDATIGVDKGYTEILTDSDGHRHGAGFGRLLAAESDHLKLKNARRAMIRAVADSARESGDIAKAERIARNNLGTAKRDRRRIRFRQQVRTETFGAVHAVIDKANQLVAEDLTRAFVSRKRMGKNTNRRLAAWTKGVTAEALENVSERRGSVLTLVNAAYTSQVAPCCGALGRRSGDRLDCTRCGAVWDADHAGAINVLNRNADPDIGLWTPHLRVKQILQERDRQRTRLPVQDPSAKVRGANYPIRATTSKK</sequence>
<dbReference type="EMBL" id="STGY01000047">
    <property type="protein sequence ID" value="THV41265.1"/>
    <property type="molecule type" value="Genomic_DNA"/>
</dbReference>
<reference evidence="3 4" key="2">
    <citation type="submission" date="2019-05" db="EMBL/GenBank/DDBJ databases">
        <title>Glycomyces buryatensis sp. nov.</title>
        <authorList>
            <person name="Nikitina E."/>
        </authorList>
    </citation>
    <scope>NUCLEOTIDE SEQUENCE [LARGE SCALE GENOMIC DNA]</scope>
    <source>
        <strain evidence="3 4">18</strain>
    </source>
</reference>
<dbReference type="InterPro" id="IPR010095">
    <property type="entry name" value="Cas12f1-like_TNB"/>
</dbReference>
<keyword evidence="4" id="KW-1185">Reference proteome</keyword>
<feature type="domain" description="Cas12f1-like TNB" evidence="2">
    <location>
        <begin position="355"/>
        <end position="413"/>
    </location>
</feature>
<gene>
    <name evidence="3" type="ORF">FAB82_12650</name>
</gene>
<evidence type="ECO:0000259" key="2">
    <source>
        <dbReference type="Pfam" id="PF07282"/>
    </source>
</evidence>
<evidence type="ECO:0000313" key="4">
    <source>
        <dbReference type="Proteomes" id="UP000308760"/>
    </source>
</evidence>
<organism evidence="3 4">
    <name type="scientific">Glycomyces buryatensis</name>
    <dbReference type="NCBI Taxonomy" id="2570927"/>
    <lineage>
        <taxon>Bacteria</taxon>
        <taxon>Bacillati</taxon>
        <taxon>Actinomycetota</taxon>
        <taxon>Actinomycetes</taxon>
        <taxon>Glycomycetales</taxon>
        <taxon>Glycomycetaceae</taxon>
        <taxon>Glycomyces</taxon>
    </lineage>
</organism>
<reference evidence="4" key="1">
    <citation type="submission" date="2019-04" db="EMBL/GenBank/DDBJ databases">
        <title>Nocardioides xinjiangensis sp. nov.</title>
        <authorList>
            <person name="Liu S."/>
        </authorList>
    </citation>
    <scope>NUCLEOTIDE SEQUENCE [LARGE SCALE GENOMIC DNA]</scope>
    <source>
        <strain evidence="4">18</strain>
    </source>
</reference>
<evidence type="ECO:0000256" key="1">
    <source>
        <dbReference type="ARBA" id="ARBA00023125"/>
    </source>
</evidence>
<dbReference type="Proteomes" id="UP000308760">
    <property type="component" value="Unassembled WGS sequence"/>
</dbReference>
<comment type="caution">
    <text evidence="3">The sequence shown here is derived from an EMBL/GenBank/DDBJ whole genome shotgun (WGS) entry which is preliminary data.</text>
</comment>
<accession>A0A4S8QEC9</accession>
<dbReference type="Pfam" id="PF07282">
    <property type="entry name" value="Cas12f1-like_TNB"/>
    <property type="match status" value="1"/>
</dbReference>
<keyword evidence="1" id="KW-0238">DNA-binding</keyword>
<dbReference type="RefSeq" id="WP_136534897.1">
    <property type="nucleotide sequence ID" value="NZ_STGY01000047.1"/>
</dbReference>
<protein>
    <recommendedName>
        <fullName evidence="2">Cas12f1-like TNB domain-containing protein</fullName>
    </recommendedName>
</protein>